<reference evidence="5" key="1">
    <citation type="submission" date="2025-08" db="UniProtKB">
        <authorList>
            <consortium name="RefSeq"/>
        </authorList>
    </citation>
    <scope>IDENTIFICATION</scope>
</reference>
<protein>
    <submittedName>
        <fullName evidence="5">Two-component response regulator ORR2-like</fullName>
    </submittedName>
</protein>
<dbReference type="SUPFAM" id="SSF52172">
    <property type="entry name" value="CheY-like"/>
    <property type="match status" value="1"/>
</dbReference>
<evidence type="ECO:0000256" key="1">
    <source>
        <dbReference type="ARBA" id="ARBA00023012"/>
    </source>
</evidence>
<dbReference type="PROSITE" id="PS50110">
    <property type="entry name" value="RESPONSE_REGULATORY"/>
    <property type="match status" value="1"/>
</dbReference>
<dbReference type="Gene3D" id="3.40.50.2300">
    <property type="match status" value="1"/>
</dbReference>
<dbReference type="AlphaFoldDB" id="A0AB40C056"/>
<dbReference type="PANTHER" id="PTHR43874:SF88">
    <property type="entry name" value="(WILD MALAYSIAN BANANA) HYPOTHETICAL PROTEIN"/>
    <property type="match status" value="1"/>
</dbReference>
<evidence type="ECO:0000313" key="5">
    <source>
        <dbReference type="RefSeq" id="XP_039133101.1"/>
    </source>
</evidence>
<feature type="modified residue" description="4-aspartylphosphate" evidence="2">
    <location>
        <position position="85"/>
    </location>
</feature>
<evidence type="ECO:0000259" key="3">
    <source>
        <dbReference type="PROSITE" id="PS50110"/>
    </source>
</evidence>
<keyword evidence="1" id="KW-0902">Two-component regulatory system</keyword>
<gene>
    <name evidence="5" type="primary">LOC120270142</name>
</gene>
<evidence type="ECO:0000313" key="4">
    <source>
        <dbReference type="Proteomes" id="UP001515500"/>
    </source>
</evidence>
<proteinExistence type="predicted"/>
<dbReference type="Proteomes" id="UP001515500">
    <property type="component" value="Chromosome 10"/>
</dbReference>
<keyword evidence="4" id="KW-1185">Reference proteome</keyword>
<dbReference type="PANTHER" id="PTHR43874">
    <property type="entry name" value="TWO-COMPONENT RESPONSE REGULATOR"/>
    <property type="match status" value="1"/>
</dbReference>
<dbReference type="InterPro" id="IPR011006">
    <property type="entry name" value="CheY-like_superfamily"/>
</dbReference>
<dbReference type="InterPro" id="IPR045279">
    <property type="entry name" value="ARR-like"/>
</dbReference>
<dbReference type="GO" id="GO:0000160">
    <property type="term" value="P:phosphorelay signal transduction system"/>
    <property type="evidence" value="ECO:0007669"/>
    <property type="project" value="UniProtKB-KW"/>
</dbReference>
<feature type="domain" description="Response regulatory" evidence="3">
    <location>
        <begin position="22"/>
        <end position="152"/>
    </location>
</feature>
<dbReference type="GeneID" id="120270142"/>
<keyword evidence="2" id="KW-0597">Phosphoprotein</keyword>
<name>A0AB40C056_DIOCR</name>
<dbReference type="SMART" id="SM00448">
    <property type="entry name" value="REC"/>
    <property type="match status" value="1"/>
</dbReference>
<dbReference type="GO" id="GO:0009736">
    <property type="term" value="P:cytokinin-activated signaling pathway"/>
    <property type="evidence" value="ECO:0007669"/>
    <property type="project" value="InterPro"/>
</dbReference>
<dbReference type="Pfam" id="PF00072">
    <property type="entry name" value="Response_reg"/>
    <property type="match status" value="1"/>
</dbReference>
<dbReference type="InterPro" id="IPR001789">
    <property type="entry name" value="Sig_transdc_resp-reg_receiver"/>
</dbReference>
<sequence length="189" mass="20689">MEELKEMEVLRNGGDDGDVKVRVLVVDDSPVDRKVVGMLLKRCDALFEVISADNGKKAMQILGLNEGNADCPVGKGQKIDIILTDYCMPEMTGYDLLKAVKENDCPRSIPVVIMSSENDPQRIKRCLAVGAEDFFLKPLKAQDAQKLKQYATLTGPTPKAGTKRKLPVDMITDTKDSARRPRLAGVAVG</sequence>
<dbReference type="RefSeq" id="XP_039133101.1">
    <property type="nucleotide sequence ID" value="XM_039277167.1"/>
</dbReference>
<accession>A0AB40C056</accession>
<evidence type="ECO:0000256" key="2">
    <source>
        <dbReference type="PROSITE-ProRule" id="PRU00169"/>
    </source>
</evidence>
<organism evidence="4 5">
    <name type="scientific">Dioscorea cayennensis subsp. rotundata</name>
    <name type="common">White Guinea yam</name>
    <name type="synonym">Dioscorea rotundata</name>
    <dbReference type="NCBI Taxonomy" id="55577"/>
    <lineage>
        <taxon>Eukaryota</taxon>
        <taxon>Viridiplantae</taxon>
        <taxon>Streptophyta</taxon>
        <taxon>Embryophyta</taxon>
        <taxon>Tracheophyta</taxon>
        <taxon>Spermatophyta</taxon>
        <taxon>Magnoliopsida</taxon>
        <taxon>Liliopsida</taxon>
        <taxon>Dioscoreales</taxon>
        <taxon>Dioscoreaceae</taxon>
        <taxon>Dioscorea</taxon>
    </lineage>
</organism>